<dbReference type="EMBL" id="CP000886">
    <property type="protein sequence ID" value="ABX67185.1"/>
    <property type="molecule type" value="Genomic_DNA"/>
</dbReference>
<evidence type="ECO:0000313" key="1">
    <source>
        <dbReference type="EMBL" id="ABX67185.1"/>
    </source>
</evidence>
<dbReference type="AlphaFoldDB" id="A0A6C6Z215"/>
<accession>A0A6C6Z215</accession>
<evidence type="ECO:0000313" key="2">
    <source>
        <dbReference type="Proteomes" id="UP000008556"/>
    </source>
</evidence>
<sequence length="43" mass="5119">MIAIQNNRLYFLRIMALRIINDSHRRKKVSKLCNSGFVGNWIK</sequence>
<proteinExistence type="predicted"/>
<dbReference type="Proteomes" id="UP000008556">
    <property type="component" value="Chromosome"/>
</dbReference>
<name>A0A6C6Z215_SALPB</name>
<dbReference type="KEGG" id="spq:SPAB_01792"/>
<gene>
    <name evidence="1" type="ordered locus">SPAB_01792</name>
</gene>
<reference evidence="1 2" key="1">
    <citation type="submission" date="2007-11" db="EMBL/GenBank/DDBJ databases">
        <authorList>
            <consortium name="The Salmonella enterica serovar Paratyphi B Genome Sequencing Project"/>
            <person name="McClelland M."/>
            <person name="Sanderson E.K."/>
            <person name="Porwollik S."/>
            <person name="Spieth J."/>
            <person name="Clifton W.S."/>
            <person name="Fulton R."/>
            <person name="Cordes M."/>
            <person name="Wollam A."/>
            <person name="Shah N."/>
            <person name="Pepin K."/>
            <person name="Bhonagiri V."/>
            <person name="Nash W."/>
            <person name="Johnson M."/>
            <person name="Thiruvilangam P."/>
            <person name="Wilson R."/>
        </authorList>
    </citation>
    <scope>NUCLEOTIDE SEQUENCE [LARGE SCALE GENOMIC DNA]</scope>
    <source>
        <strain evidence="2">ATCC BAA-1250 / SPB7</strain>
    </source>
</reference>
<protein>
    <submittedName>
        <fullName evidence="1">Uncharacterized protein</fullName>
    </submittedName>
</protein>
<organism evidence="1 2">
    <name type="scientific">Salmonella paratyphi B (strain ATCC BAA-1250 / SPB7)</name>
    <dbReference type="NCBI Taxonomy" id="1016998"/>
    <lineage>
        <taxon>Bacteria</taxon>
        <taxon>Pseudomonadati</taxon>
        <taxon>Pseudomonadota</taxon>
        <taxon>Gammaproteobacteria</taxon>
        <taxon>Enterobacterales</taxon>
        <taxon>Enterobacteriaceae</taxon>
        <taxon>Salmonella</taxon>
    </lineage>
</organism>